<dbReference type="GeneID" id="94428698"/>
<gene>
    <name evidence="3" type="ORF">CSUI_005310</name>
</gene>
<protein>
    <recommendedName>
        <fullName evidence="5">Transmembrane protein</fullName>
    </recommendedName>
</protein>
<proteinExistence type="predicted"/>
<feature type="compositionally biased region" description="Basic and acidic residues" evidence="1">
    <location>
        <begin position="256"/>
        <end position="269"/>
    </location>
</feature>
<dbReference type="RefSeq" id="XP_067922536.1">
    <property type="nucleotide sequence ID" value="XM_068065487.1"/>
</dbReference>
<sequence length="453" mass="49943">MAEDVAGGALWLPHPLFAPWRKLGLVICFIQAVSVFPPTRAGSGTPNPALQRPELEAELPPFNNVYVPRLLLSPATKSTPFGNVPLDRPANLVPPQVSQNPGHESRKASARRTAALGTAENDLGKDGEPSPNSKSLPNMAVGSSRRRLWGTAADPPRRDRPSAYTGGYYTHTPNYEDTRDSPFATPGGPASRDTFWAKRENFIFAFITLLATAIISETLHQVRVRREVRRRRRKYIRSSESSSSLSSSSSSSVRSSRWETRRRDYDRRGGPRRKRRRYSEDYSRGRNRDRYSDEEDSDDRPRRSGWGRAGKSEWGRRTQSTPYNKDSSKKDGDREPDASREDSEKDTKRYQATEATEPLLPRAPRGKPATQHGQAVSGATKANQKGGSTTSETPAPADVPQPTGTVAKNKDQVPEGVRVTESGEASEQAPELSDETEPALVAVPAGASATKRR</sequence>
<evidence type="ECO:0000313" key="3">
    <source>
        <dbReference type="EMBL" id="PHJ20851.1"/>
    </source>
</evidence>
<feature type="transmembrane region" description="Helical" evidence="2">
    <location>
        <begin position="202"/>
        <end position="224"/>
    </location>
</feature>
<keyword evidence="2" id="KW-0812">Transmembrane</keyword>
<keyword evidence="2" id="KW-0472">Membrane</keyword>
<feature type="region of interest" description="Disordered" evidence="1">
    <location>
        <begin position="81"/>
        <end position="189"/>
    </location>
</feature>
<feature type="region of interest" description="Disordered" evidence="1">
    <location>
        <begin position="228"/>
        <end position="453"/>
    </location>
</feature>
<feature type="compositionally biased region" description="Basic and acidic residues" evidence="1">
    <location>
        <begin position="326"/>
        <end position="351"/>
    </location>
</feature>
<keyword evidence="2" id="KW-1133">Transmembrane helix</keyword>
<feature type="compositionally biased region" description="Basic and acidic residues" evidence="1">
    <location>
        <begin position="278"/>
        <end position="291"/>
    </location>
</feature>
<keyword evidence="4" id="KW-1185">Reference proteome</keyword>
<dbReference type="AlphaFoldDB" id="A0A2C6K6Z8"/>
<evidence type="ECO:0000256" key="2">
    <source>
        <dbReference type="SAM" id="Phobius"/>
    </source>
</evidence>
<reference evidence="3 4" key="1">
    <citation type="journal article" date="2017" name="Int. J. Parasitol.">
        <title>The genome of the protozoan parasite Cystoisospora suis and a reverse vaccinology approach to identify vaccine candidates.</title>
        <authorList>
            <person name="Palmieri N."/>
            <person name="Shrestha A."/>
            <person name="Ruttkowski B."/>
            <person name="Beck T."/>
            <person name="Vogl C."/>
            <person name="Tomley F."/>
            <person name="Blake D.P."/>
            <person name="Joachim A."/>
        </authorList>
    </citation>
    <scope>NUCLEOTIDE SEQUENCE [LARGE SCALE GENOMIC DNA]</scope>
    <source>
        <strain evidence="3 4">Wien I</strain>
    </source>
</reference>
<feature type="compositionally biased region" description="Polar residues" evidence="1">
    <location>
        <begin position="380"/>
        <end position="393"/>
    </location>
</feature>
<dbReference type="EMBL" id="MIGC01002571">
    <property type="protein sequence ID" value="PHJ20851.1"/>
    <property type="molecule type" value="Genomic_DNA"/>
</dbReference>
<evidence type="ECO:0008006" key="5">
    <source>
        <dbReference type="Google" id="ProtNLM"/>
    </source>
</evidence>
<evidence type="ECO:0000256" key="1">
    <source>
        <dbReference type="SAM" id="MobiDB-lite"/>
    </source>
</evidence>
<name>A0A2C6K6Z8_9APIC</name>
<organism evidence="3 4">
    <name type="scientific">Cystoisospora suis</name>
    <dbReference type="NCBI Taxonomy" id="483139"/>
    <lineage>
        <taxon>Eukaryota</taxon>
        <taxon>Sar</taxon>
        <taxon>Alveolata</taxon>
        <taxon>Apicomplexa</taxon>
        <taxon>Conoidasida</taxon>
        <taxon>Coccidia</taxon>
        <taxon>Eucoccidiorida</taxon>
        <taxon>Eimeriorina</taxon>
        <taxon>Sarcocystidae</taxon>
        <taxon>Cystoisospora</taxon>
    </lineage>
</organism>
<dbReference type="Proteomes" id="UP000221165">
    <property type="component" value="Unassembled WGS sequence"/>
</dbReference>
<dbReference type="VEuPathDB" id="ToxoDB:CSUI_005310"/>
<accession>A0A2C6K6Z8</accession>
<evidence type="ECO:0000313" key="4">
    <source>
        <dbReference type="Proteomes" id="UP000221165"/>
    </source>
</evidence>
<comment type="caution">
    <text evidence="3">The sequence shown here is derived from an EMBL/GenBank/DDBJ whole genome shotgun (WGS) entry which is preliminary data.</text>
</comment>
<feature type="compositionally biased region" description="Low complexity" evidence="1">
    <location>
        <begin position="238"/>
        <end position="255"/>
    </location>
</feature>